<evidence type="ECO:0000256" key="2">
    <source>
        <dbReference type="ARBA" id="ARBA00022475"/>
    </source>
</evidence>
<evidence type="ECO:0000313" key="18">
    <source>
        <dbReference type="Proteomes" id="UP001230005"/>
    </source>
</evidence>
<comment type="subcellular location">
    <subcellularLocation>
        <location evidence="1">Cell membrane</location>
    </subcellularLocation>
</comment>
<evidence type="ECO:0000256" key="9">
    <source>
        <dbReference type="ARBA" id="ARBA00022984"/>
    </source>
</evidence>
<gene>
    <name evidence="17" type="ORF">J2S74_004459</name>
</gene>
<dbReference type="Proteomes" id="UP001230005">
    <property type="component" value="Unassembled WGS sequence"/>
</dbReference>
<evidence type="ECO:0000256" key="1">
    <source>
        <dbReference type="ARBA" id="ARBA00004236"/>
    </source>
</evidence>
<evidence type="ECO:0000256" key="3">
    <source>
        <dbReference type="ARBA" id="ARBA00022645"/>
    </source>
</evidence>
<proteinExistence type="predicted"/>
<evidence type="ECO:0000259" key="16">
    <source>
        <dbReference type="Pfam" id="PF00912"/>
    </source>
</evidence>
<evidence type="ECO:0000256" key="7">
    <source>
        <dbReference type="ARBA" id="ARBA00022801"/>
    </source>
</evidence>
<evidence type="ECO:0000256" key="13">
    <source>
        <dbReference type="ARBA" id="ARBA00034000"/>
    </source>
</evidence>
<keyword evidence="12" id="KW-0961">Cell wall biogenesis/degradation</keyword>
<evidence type="ECO:0000256" key="5">
    <source>
        <dbReference type="ARBA" id="ARBA00022676"/>
    </source>
</evidence>
<dbReference type="Gene3D" id="1.10.3810.10">
    <property type="entry name" value="Biosynthetic peptidoglycan transglycosylase-like"/>
    <property type="match status" value="1"/>
</dbReference>
<keyword evidence="8" id="KW-0133">Cell shape</keyword>
<evidence type="ECO:0000256" key="11">
    <source>
        <dbReference type="ARBA" id="ARBA00023268"/>
    </source>
</evidence>
<evidence type="ECO:0000256" key="10">
    <source>
        <dbReference type="ARBA" id="ARBA00023136"/>
    </source>
</evidence>
<dbReference type="SUPFAM" id="SSF56601">
    <property type="entry name" value="beta-lactamase/transpeptidase-like"/>
    <property type="match status" value="1"/>
</dbReference>
<dbReference type="InterPro" id="IPR012338">
    <property type="entry name" value="Beta-lactam/transpept-like"/>
</dbReference>
<keyword evidence="6" id="KW-0808">Transferase</keyword>
<dbReference type="InterPro" id="IPR050396">
    <property type="entry name" value="Glycosyltr_51/Transpeptidase"/>
</dbReference>
<comment type="catalytic activity">
    <reaction evidence="14">
        <text>[GlcNAc-(1-&gt;4)-Mur2Ac(oyl-L-Ala-gamma-D-Glu-L-Lys-D-Ala-D-Ala)](n)-di-trans,octa-cis-undecaprenyl diphosphate + beta-D-GlcNAc-(1-&gt;4)-Mur2Ac(oyl-L-Ala-gamma-D-Glu-L-Lys-D-Ala-D-Ala)-di-trans,octa-cis-undecaprenyl diphosphate = [GlcNAc-(1-&gt;4)-Mur2Ac(oyl-L-Ala-gamma-D-Glu-L-Lys-D-Ala-D-Ala)](n+1)-di-trans,octa-cis-undecaprenyl diphosphate + di-trans,octa-cis-undecaprenyl diphosphate + H(+)</text>
        <dbReference type="Rhea" id="RHEA:23708"/>
        <dbReference type="Rhea" id="RHEA-COMP:9602"/>
        <dbReference type="Rhea" id="RHEA-COMP:9603"/>
        <dbReference type="ChEBI" id="CHEBI:15378"/>
        <dbReference type="ChEBI" id="CHEBI:58405"/>
        <dbReference type="ChEBI" id="CHEBI:60033"/>
        <dbReference type="ChEBI" id="CHEBI:78435"/>
        <dbReference type="EC" id="2.4.99.28"/>
    </reaction>
</comment>
<reference evidence="17 18" key="1">
    <citation type="submission" date="2023-07" db="EMBL/GenBank/DDBJ databases">
        <title>Genomic Encyclopedia of Type Strains, Phase IV (KMG-IV): sequencing the most valuable type-strain genomes for metagenomic binning, comparative biology and taxonomic classification.</title>
        <authorList>
            <person name="Goeker M."/>
        </authorList>
    </citation>
    <scope>NUCLEOTIDE SEQUENCE [LARGE SCALE GENOMIC DNA]</scope>
    <source>
        <strain evidence="17 18">DSM 9768</strain>
    </source>
</reference>
<dbReference type="InterPro" id="IPR036950">
    <property type="entry name" value="PBP_transglycosylase"/>
</dbReference>
<sequence>MILISLFSFLFLKTSQEWNNVQSIQEFLDENISVSNVQLSENSTMYDKDGKVIVDIYGEMNRIYLPYDHIPSYAVDAILAAEDQTFFQHQGFDMKGITRAFLINVQNQSLDQGGSTVTQQLARNLFLTHEKSFERKLTELLYAYQLEKQYTKEKILELYLNGIYFQNGVYGIEAASRFYFNKPSKELTLAETAFLCAIPNNPQRFNPLTNKEETHIRKNWILEKMYETNKISKDTYEEALGETITLSLGKKMDGYPDYATYVFHELELLIGEVDGYNQKIARAATPEAKDELLALRKNRVETLLQQGITIETALDTHIQNNAKGVIGDLLGNSDLEAATAIIDHRNHEIVAITGGKNYRKFDFHRGYQAYRQPGSSIKPLLVFAPYIEKMNVTEKSPVDASPFRKNNYQPQNFGGAVYGNVTMEQAFKHSYNTAAVRMLDIISPEHGFAYLDAFEFSRLNPEDMILPAALGGLTHGVSVLEMTQAFTTFGTDGVYHSPRAIRYVKDKHGHILYTWNKAGKEVWSQETNHEMKKMLRRVVTEGTGRQAHFNATYLGGKTGTTNNYHDLWFIGATEHYTGGIWLGYDQPKPIANRNRSLHLQIWRSIMTQTP</sequence>
<evidence type="ECO:0000256" key="12">
    <source>
        <dbReference type="ARBA" id="ARBA00023316"/>
    </source>
</evidence>
<comment type="caution">
    <text evidence="17">The sequence shown here is derived from an EMBL/GenBank/DDBJ whole genome shotgun (WGS) entry which is preliminary data.</text>
</comment>
<organism evidence="17 18">
    <name type="scientific">Evansella vedderi</name>
    <dbReference type="NCBI Taxonomy" id="38282"/>
    <lineage>
        <taxon>Bacteria</taxon>
        <taxon>Bacillati</taxon>
        <taxon>Bacillota</taxon>
        <taxon>Bacilli</taxon>
        <taxon>Bacillales</taxon>
        <taxon>Bacillaceae</taxon>
        <taxon>Evansella</taxon>
    </lineage>
</organism>
<accession>A0ABU0A0J9</accession>
<keyword evidence="5" id="KW-0328">Glycosyltransferase</keyword>
<feature type="domain" description="Penicillin-binding protein transpeptidase" evidence="15">
    <location>
        <begin position="339"/>
        <end position="575"/>
    </location>
</feature>
<keyword evidence="18" id="KW-1185">Reference proteome</keyword>
<dbReference type="InterPro" id="IPR001460">
    <property type="entry name" value="PCN-bd_Tpept"/>
</dbReference>
<keyword evidence="11" id="KW-0511">Multifunctional enzyme</keyword>
<evidence type="ECO:0000256" key="8">
    <source>
        <dbReference type="ARBA" id="ARBA00022960"/>
    </source>
</evidence>
<dbReference type="EMBL" id="JAUSUG010000022">
    <property type="protein sequence ID" value="MDQ0257014.1"/>
    <property type="molecule type" value="Genomic_DNA"/>
</dbReference>
<keyword evidence="7" id="KW-0378">Hydrolase</keyword>
<dbReference type="PANTHER" id="PTHR32282:SF11">
    <property type="entry name" value="PENICILLIN-BINDING PROTEIN 1B"/>
    <property type="match status" value="1"/>
</dbReference>
<feature type="domain" description="Glycosyl transferase family 51" evidence="16">
    <location>
        <begin position="50"/>
        <end position="225"/>
    </location>
</feature>
<dbReference type="Pfam" id="PF00912">
    <property type="entry name" value="Transgly"/>
    <property type="match status" value="1"/>
</dbReference>
<evidence type="ECO:0000256" key="14">
    <source>
        <dbReference type="ARBA" id="ARBA00049902"/>
    </source>
</evidence>
<dbReference type="PANTHER" id="PTHR32282">
    <property type="entry name" value="BINDING PROTEIN TRANSPEPTIDASE, PUTATIVE-RELATED"/>
    <property type="match status" value="1"/>
</dbReference>
<comment type="catalytic activity">
    <reaction evidence="13">
        <text>Preferential cleavage: (Ac)2-L-Lys-D-Ala-|-D-Ala. Also transpeptidation of peptidyl-alanyl moieties that are N-acyl substituents of D-alanine.</text>
        <dbReference type="EC" id="3.4.16.4"/>
    </reaction>
</comment>
<protein>
    <submittedName>
        <fullName evidence="17">Penicillin-binding protein 1A</fullName>
    </submittedName>
</protein>
<evidence type="ECO:0000259" key="15">
    <source>
        <dbReference type="Pfam" id="PF00905"/>
    </source>
</evidence>
<dbReference type="InterPro" id="IPR023346">
    <property type="entry name" value="Lysozyme-like_dom_sf"/>
</dbReference>
<dbReference type="SUPFAM" id="SSF53955">
    <property type="entry name" value="Lysozyme-like"/>
    <property type="match status" value="1"/>
</dbReference>
<evidence type="ECO:0000256" key="4">
    <source>
        <dbReference type="ARBA" id="ARBA00022670"/>
    </source>
</evidence>
<keyword evidence="3" id="KW-0121">Carboxypeptidase</keyword>
<keyword evidence="4" id="KW-0645">Protease</keyword>
<keyword evidence="9" id="KW-0573">Peptidoglycan synthesis</keyword>
<evidence type="ECO:0000256" key="6">
    <source>
        <dbReference type="ARBA" id="ARBA00022679"/>
    </source>
</evidence>
<evidence type="ECO:0000313" key="17">
    <source>
        <dbReference type="EMBL" id="MDQ0257014.1"/>
    </source>
</evidence>
<dbReference type="InterPro" id="IPR001264">
    <property type="entry name" value="Glyco_trans_51"/>
</dbReference>
<keyword evidence="2" id="KW-1003">Cell membrane</keyword>
<keyword evidence="10" id="KW-0472">Membrane</keyword>
<dbReference type="Gene3D" id="3.40.710.10">
    <property type="entry name" value="DD-peptidase/beta-lactamase superfamily"/>
    <property type="match status" value="1"/>
</dbReference>
<dbReference type="Pfam" id="PF00905">
    <property type="entry name" value="Transpeptidase"/>
    <property type="match status" value="1"/>
</dbReference>
<name>A0ABU0A0J9_9BACI</name>